<reference evidence="2" key="1">
    <citation type="journal article" date="2019" name="Int. J. Syst. Evol. Microbiol.">
        <title>The Global Catalogue of Microorganisms (GCM) 10K type strain sequencing project: providing services to taxonomists for standard genome sequencing and annotation.</title>
        <authorList>
            <consortium name="The Broad Institute Genomics Platform"/>
            <consortium name="The Broad Institute Genome Sequencing Center for Infectious Disease"/>
            <person name="Wu L."/>
            <person name="Ma J."/>
        </authorList>
    </citation>
    <scope>NUCLEOTIDE SEQUENCE [LARGE SCALE GENOMIC DNA]</scope>
    <source>
        <strain evidence="2">R28</strain>
    </source>
</reference>
<gene>
    <name evidence="1" type="ORF">ACFSJF_10555</name>
</gene>
<dbReference type="InterPro" id="IPR029068">
    <property type="entry name" value="Glyas_Bleomycin-R_OHBP_Dase"/>
</dbReference>
<dbReference type="RefSeq" id="WP_377556057.1">
    <property type="nucleotide sequence ID" value="NZ_JBHUHQ010000015.1"/>
</dbReference>
<evidence type="ECO:0000313" key="1">
    <source>
        <dbReference type="EMBL" id="MFD2044708.1"/>
    </source>
</evidence>
<accession>A0ABW4VZS3</accession>
<protein>
    <recommendedName>
        <fullName evidence="3">VOC domain-containing protein</fullName>
    </recommendedName>
</protein>
<sequence length="71" mass="8222">MKVNEKPPTTFPDFSNFDKTYYNFTTVNIKDTHQELQQRGVEVTKIIDHGAIFGFDFYDIDGNKFGVVVDK</sequence>
<comment type="caution">
    <text evidence="1">The sequence shown here is derived from an EMBL/GenBank/DDBJ whole genome shotgun (WGS) entry which is preliminary data.</text>
</comment>
<proteinExistence type="predicted"/>
<keyword evidence="2" id="KW-1185">Reference proteome</keyword>
<dbReference type="SUPFAM" id="SSF54593">
    <property type="entry name" value="Glyoxalase/Bleomycin resistance protein/Dihydroxybiphenyl dioxygenase"/>
    <property type="match status" value="1"/>
</dbReference>
<organism evidence="1 2">
    <name type="scientific">Ornithinibacillus salinisoli</name>
    <dbReference type="NCBI Taxonomy" id="1848459"/>
    <lineage>
        <taxon>Bacteria</taxon>
        <taxon>Bacillati</taxon>
        <taxon>Bacillota</taxon>
        <taxon>Bacilli</taxon>
        <taxon>Bacillales</taxon>
        <taxon>Bacillaceae</taxon>
        <taxon>Ornithinibacillus</taxon>
    </lineage>
</organism>
<dbReference type="Gene3D" id="3.10.180.10">
    <property type="entry name" value="2,3-Dihydroxybiphenyl 1,2-Dioxygenase, domain 1"/>
    <property type="match status" value="1"/>
</dbReference>
<evidence type="ECO:0000313" key="2">
    <source>
        <dbReference type="Proteomes" id="UP001597383"/>
    </source>
</evidence>
<dbReference type="EMBL" id="JBHUHQ010000015">
    <property type="protein sequence ID" value="MFD2044708.1"/>
    <property type="molecule type" value="Genomic_DNA"/>
</dbReference>
<evidence type="ECO:0008006" key="3">
    <source>
        <dbReference type="Google" id="ProtNLM"/>
    </source>
</evidence>
<dbReference type="Proteomes" id="UP001597383">
    <property type="component" value="Unassembled WGS sequence"/>
</dbReference>
<name>A0ABW4VZS3_9BACI</name>